<reference evidence="2 3" key="1">
    <citation type="submission" date="2011-08" db="EMBL/GenBank/DDBJ databases">
        <authorList>
            <person name="Weinstock G."/>
            <person name="Sodergren E."/>
            <person name="Clifton S."/>
            <person name="Fulton L."/>
            <person name="Fulton B."/>
            <person name="Courtney L."/>
            <person name="Fronick C."/>
            <person name="Harrison M."/>
            <person name="Strong C."/>
            <person name="Farmer C."/>
            <person name="Delahaunty K."/>
            <person name="Markovic C."/>
            <person name="Hall O."/>
            <person name="Minx P."/>
            <person name="Tomlinson C."/>
            <person name="Mitreva M."/>
            <person name="Hou S."/>
            <person name="Chen J."/>
            <person name="Wollam A."/>
            <person name="Pepin K.H."/>
            <person name="Johnson M."/>
            <person name="Bhonagiri V."/>
            <person name="Zhang X."/>
            <person name="Suruliraj S."/>
            <person name="Warren W."/>
            <person name="Chinwalla A."/>
            <person name="Mardis E.R."/>
            <person name="Wilson R.K."/>
        </authorList>
    </citation>
    <scope>NUCLEOTIDE SEQUENCE [LARGE SCALE GENOMIC DNA]</scope>
    <source>
        <strain evidence="2 3">F0357</strain>
    </source>
</reference>
<dbReference type="HOGENOM" id="CLU_3195377_0_0_9"/>
<protein>
    <submittedName>
        <fullName evidence="2">Uncharacterized protein</fullName>
    </submittedName>
</protein>
<keyword evidence="3" id="KW-1185">Reference proteome</keyword>
<dbReference type="EMBL" id="AGCJ01000023">
    <property type="protein sequence ID" value="EHM42203.1"/>
    <property type="molecule type" value="Genomic_DNA"/>
</dbReference>
<dbReference type="AlphaFoldDB" id="G9YGI1"/>
<gene>
    <name evidence="2" type="ORF">HMPREF0080_00747</name>
</gene>
<accession>G9YGI1</accession>
<organism evidence="2 3">
    <name type="scientific">Anaeroglobus geminatus F0357</name>
    <dbReference type="NCBI Taxonomy" id="861450"/>
    <lineage>
        <taxon>Bacteria</taxon>
        <taxon>Bacillati</taxon>
        <taxon>Bacillota</taxon>
        <taxon>Negativicutes</taxon>
        <taxon>Veillonellales</taxon>
        <taxon>Veillonellaceae</taxon>
        <taxon>Anaeroglobus</taxon>
    </lineage>
</organism>
<comment type="caution">
    <text evidence="2">The sequence shown here is derived from an EMBL/GenBank/DDBJ whole genome shotgun (WGS) entry which is preliminary data.</text>
</comment>
<sequence length="45" mass="4983">MQGISLSGQGAPGRLILLNISERKEELSGKSRYPRTNIKNKKEAL</sequence>
<evidence type="ECO:0000313" key="3">
    <source>
        <dbReference type="Proteomes" id="UP000005481"/>
    </source>
</evidence>
<proteinExistence type="predicted"/>
<evidence type="ECO:0000256" key="1">
    <source>
        <dbReference type="SAM" id="MobiDB-lite"/>
    </source>
</evidence>
<evidence type="ECO:0000313" key="2">
    <source>
        <dbReference type="EMBL" id="EHM42203.1"/>
    </source>
</evidence>
<dbReference type="Proteomes" id="UP000005481">
    <property type="component" value="Unassembled WGS sequence"/>
</dbReference>
<feature type="region of interest" description="Disordered" evidence="1">
    <location>
        <begin position="26"/>
        <end position="45"/>
    </location>
</feature>
<name>G9YGI1_9FIRM</name>